<accession>A0AA39QFJ7</accession>
<keyword evidence="2" id="KW-1185">Reference proteome</keyword>
<protein>
    <submittedName>
        <fullName evidence="1">Uncharacterized protein</fullName>
    </submittedName>
</protein>
<dbReference type="EMBL" id="JAUEPU010000007">
    <property type="protein sequence ID" value="KAK0501125.1"/>
    <property type="molecule type" value="Genomic_DNA"/>
</dbReference>
<reference evidence="1" key="1">
    <citation type="submission" date="2023-06" db="EMBL/GenBank/DDBJ databases">
        <authorList>
            <consortium name="Lawrence Berkeley National Laboratory"/>
            <person name="Ahrendt S."/>
            <person name="Sahu N."/>
            <person name="Indic B."/>
            <person name="Wong-Bajracharya J."/>
            <person name="Merenyi Z."/>
            <person name="Ke H.-M."/>
            <person name="Monk M."/>
            <person name="Kocsube S."/>
            <person name="Drula E."/>
            <person name="Lipzen A."/>
            <person name="Balint B."/>
            <person name="Henrissat B."/>
            <person name="Andreopoulos B."/>
            <person name="Martin F.M."/>
            <person name="Harder C.B."/>
            <person name="Rigling D."/>
            <person name="Ford K.L."/>
            <person name="Foster G.D."/>
            <person name="Pangilinan J."/>
            <person name="Papanicolaou A."/>
            <person name="Barry K."/>
            <person name="LaButti K."/>
            <person name="Viragh M."/>
            <person name="Koriabine M."/>
            <person name="Yan M."/>
            <person name="Riley R."/>
            <person name="Champramary S."/>
            <person name="Plett K.L."/>
            <person name="Tsai I.J."/>
            <person name="Slot J."/>
            <person name="Sipos G."/>
            <person name="Plett J."/>
            <person name="Nagy L.G."/>
            <person name="Grigoriev I.V."/>
        </authorList>
    </citation>
    <scope>NUCLEOTIDE SEQUENCE</scope>
    <source>
        <strain evidence="1">HWK02</strain>
    </source>
</reference>
<gene>
    <name evidence="1" type="ORF">EDD18DRAFT_1147281</name>
</gene>
<organism evidence="1 2">
    <name type="scientific">Armillaria luteobubalina</name>
    <dbReference type="NCBI Taxonomy" id="153913"/>
    <lineage>
        <taxon>Eukaryota</taxon>
        <taxon>Fungi</taxon>
        <taxon>Dikarya</taxon>
        <taxon>Basidiomycota</taxon>
        <taxon>Agaricomycotina</taxon>
        <taxon>Agaricomycetes</taxon>
        <taxon>Agaricomycetidae</taxon>
        <taxon>Agaricales</taxon>
        <taxon>Marasmiineae</taxon>
        <taxon>Physalacriaceae</taxon>
        <taxon>Armillaria</taxon>
    </lineage>
</organism>
<sequence>MSISGIPPEIVDSIIDELQHDRKSLLQAPLTCKILCQRTRVHLFSSSSLSHRYDCYRLMELITLSPHLALHFKSLKISYIYPPSYIPTSTEYRALSVIESLSNVTHLTLAGGDWCYMPDSIVSNLQSRSYRSLIIGLHFSFRSIGEICSLVKNSPRLQEARISCSNTEITEECNLDHSLHITPAPVTIYVDGSQDYSSSARTILNSVLSSRPCILSCSNIVTLEITLRDANTAHDPLKSLHVRHIRQGFRTAISETLHVSNVEKIAVTVLQMPVPIDRITHILEWWISNLAAVNDHCTIRSFSFTVIALPQEVKEGHPSLNWEDLWRRLDSCLTSSKMASLERVAITFEPQPAEWDAFKTRMEGNFLGLKQLGRELSLNVVGQPMFAWDQRIHSNQNIIDLDLCKYHCLSLAPGSFWDTLCAALDPGISHSQISDTLPLDLYYLACPKDGKFTEYLVYSIYVVEFVQTVLASHDVCATFGYGFGDIKALKEVHLNWLIVAIMSAAGTSSVFRSVSDAQSRVRLRL</sequence>
<name>A0AA39QFJ7_9AGAR</name>
<dbReference type="Proteomes" id="UP001175228">
    <property type="component" value="Unassembled WGS sequence"/>
</dbReference>
<evidence type="ECO:0000313" key="1">
    <source>
        <dbReference type="EMBL" id="KAK0501125.1"/>
    </source>
</evidence>
<evidence type="ECO:0000313" key="2">
    <source>
        <dbReference type="Proteomes" id="UP001175228"/>
    </source>
</evidence>
<dbReference type="AlphaFoldDB" id="A0AA39QFJ7"/>
<comment type="caution">
    <text evidence="1">The sequence shown here is derived from an EMBL/GenBank/DDBJ whole genome shotgun (WGS) entry which is preliminary data.</text>
</comment>
<proteinExistence type="predicted"/>